<comment type="subcellular location">
    <subcellularLocation>
        <location evidence="1">Cell membrane</location>
        <topology evidence="1">Multi-pass membrane protein</topology>
    </subcellularLocation>
</comment>
<feature type="domain" description="MgtC/SapB/SrpB/YhiD N-terminal" evidence="8">
    <location>
        <begin position="23"/>
        <end position="141"/>
    </location>
</feature>
<feature type="transmembrane region" description="Helical" evidence="7">
    <location>
        <begin position="106"/>
        <end position="138"/>
    </location>
</feature>
<keyword evidence="10" id="KW-1185">Reference proteome</keyword>
<evidence type="ECO:0000256" key="7">
    <source>
        <dbReference type="SAM" id="Phobius"/>
    </source>
</evidence>
<comment type="similarity">
    <text evidence="2">Belongs to the MgtC/SapB family.</text>
</comment>
<reference evidence="9" key="1">
    <citation type="submission" date="2020-08" db="EMBL/GenBank/DDBJ databases">
        <title>Genome public.</title>
        <authorList>
            <person name="Liu C."/>
            <person name="Sun Q."/>
        </authorList>
    </citation>
    <scope>NUCLEOTIDE SEQUENCE</scope>
    <source>
        <strain evidence="9">NSJ-42</strain>
    </source>
</reference>
<evidence type="ECO:0000256" key="5">
    <source>
        <dbReference type="ARBA" id="ARBA00022989"/>
    </source>
</evidence>
<protein>
    <submittedName>
        <fullName evidence="9">MgtC/SapB family protein</fullName>
    </submittedName>
</protein>
<keyword evidence="5 7" id="KW-1133">Transmembrane helix</keyword>
<keyword evidence="3" id="KW-1003">Cell membrane</keyword>
<gene>
    <name evidence="9" type="ORF">H8R92_04630</name>
</gene>
<evidence type="ECO:0000259" key="8">
    <source>
        <dbReference type="Pfam" id="PF02308"/>
    </source>
</evidence>
<evidence type="ECO:0000313" key="9">
    <source>
        <dbReference type="EMBL" id="MBC5639725.1"/>
    </source>
</evidence>
<sequence>MLKEIIESVSIKVVLEIIFKTFLCVVLVGAIGYNREKKGMVVGIRTHVLVGMVGLLIQITSLEYYRINGGNNDVFRLAGQYISGIGFLGAGTILKDKRSVKGLTTAASICLAACIGLAVGSGVYLGAVIITVVSYIFLTDIFRLKKIMSIKRNSYVFIEVELTGDTAVSMEKVRNGLKIAGVCIVSIETRKVSIDKAKIILKLNVDDEVDINDILSEITYIDEVSKVEFIG</sequence>
<evidence type="ECO:0000256" key="2">
    <source>
        <dbReference type="ARBA" id="ARBA00009298"/>
    </source>
</evidence>
<accession>A0A8I0ADG9</accession>
<dbReference type="GO" id="GO:0005886">
    <property type="term" value="C:plasma membrane"/>
    <property type="evidence" value="ECO:0007669"/>
    <property type="project" value="UniProtKB-SubCell"/>
</dbReference>
<dbReference type="RefSeq" id="WP_022211368.1">
    <property type="nucleotide sequence ID" value="NZ_JACOOQ010000005.1"/>
</dbReference>
<evidence type="ECO:0000256" key="3">
    <source>
        <dbReference type="ARBA" id="ARBA00022475"/>
    </source>
</evidence>
<keyword evidence="4 7" id="KW-0812">Transmembrane</keyword>
<comment type="caution">
    <text evidence="9">The sequence shown here is derived from an EMBL/GenBank/DDBJ whole genome shotgun (WGS) entry which is preliminary data.</text>
</comment>
<organism evidence="9 10">
    <name type="scientific">Clostridium lentum</name>
    <dbReference type="NCBI Taxonomy" id="2763037"/>
    <lineage>
        <taxon>Bacteria</taxon>
        <taxon>Bacillati</taxon>
        <taxon>Bacillota</taxon>
        <taxon>Clostridia</taxon>
        <taxon>Eubacteriales</taxon>
        <taxon>Clostridiaceae</taxon>
        <taxon>Clostridium</taxon>
    </lineage>
</organism>
<evidence type="ECO:0000256" key="4">
    <source>
        <dbReference type="ARBA" id="ARBA00022692"/>
    </source>
</evidence>
<dbReference type="InterPro" id="IPR049177">
    <property type="entry name" value="MgtC_SapB_SrpB_YhiD_N"/>
</dbReference>
<feature type="transmembrane region" description="Helical" evidence="7">
    <location>
        <begin position="12"/>
        <end position="33"/>
    </location>
</feature>
<evidence type="ECO:0000256" key="6">
    <source>
        <dbReference type="ARBA" id="ARBA00023136"/>
    </source>
</evidence>
<dbReference type="AlphaFoldDB" id="A0A8I0ADG9"/>
<dbReference type="EMBL" id="JACOOQ010000005">
    <property type="protein sequence ID" value="MBC5639725.1"/>
    <property type="molecule type" value="Genomic_DNA"/>
</dbReference>
<proteinExistence type="inferred from homology"/>
<evidence type="ECO:0000256" key="1">
    <source>
        <dbReference type="ARBA" id="ARBA00004651"/>
    </source>
</evidence>
<feature type="transmembrane region" description="Helical" evidence="7">
    <location>
        <begin position="74"/>
        <end position="94"/>
    </location>
</feature>
<dbReference type="InterPro" id="IPR003416">
    <property type="entry name" value="MgtC/SapB/SrpB/YhiD_fam"/>
</dbReference>
<dbReference type="Proteomes" id="UP000662088">
    <property type="component" value="Unassembled WGS sequence"/>
</dbReference>
<feature type="transmembrane region" description="Helical" evidence="7">
    <location>
        <begin position="39"/>
        <end position="62"/>
    </location>
</feature>
<name>A0A8I0ADG9_9CLOT</name>
<dbReference type="PRINTS" id="PR01837">
    <property type="entry name" value="MGTCSAPBPROT"/>
</dbReference>
<evidence type="ECO:0000313" key="10">
    <source>
        <dbReference type="Proteomes" id="UP000662088"/>
    </source>
</evidence>
<keyword evidence="6 7" id="KW-0472">Membrane</keyword>
<dbReference type="Pfam" id="PF02308">
    <property type="entry name" value="MgtC"/>
    <property type="match status" value="1"/>
</dbReference>
<dbReference type="PANTHER" id="PTHR33778">
    <property type="entry name" value="PROTEIN MGTC"/>
    <property type="match status" value="1"/>
</dbReference>
<dbReference type="PANTHER" id="PTHR33778:SF1">
    <property type="entry name" value="MAGNESIUM TRANSPORTER YHID-RELATED"/>
    <property type="match status" value="1"/>
</dbReference>